<feature type="transmembrane region" description="Helical" evidence="1">
    <location>
        <begin position="384"/>
        <end position="404"/>
    </location>
</feature>
<sequence length="781" mass="90346">MPAFCSRSLVLPIVFLFVVQSIKANWEYARIRPELKCSKLRFDKPNAILDDVISYMETLRDLLQSDGICNNTNSASLENEQLFELNKLLEDNMFCSTKNAAQNITPFMENYALASVLAVCNVDKKEWGLDNGYSRLFDFLFQKRNKLREVFCQKLADEHHSMIVDCNSAVRVNATWGNRCKNAEQVYAFSWYFLRVVQKEHARNNTFIHLFGDQCINETSIAENKLENWFKTVDNQMNDRTFQDPRTEIFETYVDGISLIREAMKTPLILNNFGLSIRQISRFFRYYCHDKNVRLVDTFHQANANSPKERYLTKYMIVECFHNSSHRENDTLLRYFDFEPLISMQNFHNFLHFLLIVLSYGSNIYAKSVLFAARKTMDSTTFMLIKILFNSNMIIVTTNLWSLIREHIPIEHPFEAIEQFPSSFFNPDFQQNITFLVARSSLSATYTYSNTSPKSNITVHVSNALSIINNGIQSLSQTIGSIVLLVIMCVVLYELRISSCGRLSSQHFHWCRYLLYIVCVVIAVLHVVIAAGQFCALDRLNVLKHEGKRSTNLTEYRNVCKEAKRVEDQVNLKIYMVFLIVFNVAAVVIVCVIITYHQFVISRIPLQIPNSTRRDMMHAIKSILLATFVYIVANGGLTYIAAYLLFSECIDEECISSMTLAYHWTRLLCLADPILHPIIVIRRLRGMLAIHENWKRYGFFAICKKCIHHTGKPYRQVLKIIRFFGSHGDSTAENAYDHQREKGYALDIDLQTLLKILENEKRGFTDTGTQNDNSVIRGSKL</sequence>
<keyword evidence="1" id="KW-0472">Membrane</keyword>
<feature type="transmembrane region" description="Helical" evidence="1">
    <location>
        <begin position="513"/>
        <end position="534"/>
    </location>
</feature>
<feature type="transmembrane region" description="Helical" evidence="1">
    <location>
        <begin position="350"/>
        <end position="372"/>
    </location>
</feature>
<proteinExistence type="predicted"/>
<feature type="chain" id="PRO_5041385700" description="G-protein coupled receptors family 1 profile domain-containing protein" evidence="2">
    <location>
        <begin position="25"/>
        <end position="781"/>
    </location>
</feature>
<reference evidence="3" key="1">
    <citation type="submission" date="2023-06" db="EMBL/GenBank/DDBJ databases">
        <title>Genomic analysis of the entomopathogenic nematode Steinernema hermaphroditum.</title>
        <authorList>
            <person name="Schwarz E.M."/>
            <person name="Heppert J.K."/>
            <person name="Baniya A."/>
            <person name="Schwartz H.T."/>
            <person name="Tan C.-H."/>
            <person name="Antoshechkin I."/>
            <person name="Sternberg P.W."/>
            <person name="Goodrich-Blair H."/>
            <person name="Dillman A.R."/>
        </authorList>
    </citation>
    <scope>NUCLEOTIDE SEQUENCE</scope>
    <source>
        <strain evidence="3">PS9179</strain>
        <tissue evidence="3">Whole animal</tissue>
    </source>
</reference>
<dbReference type="Proteomes" id="UP001175271">
    <property type="component" value="Unassembled WGS sequence"/>
</dbReference>
<comment type="caution">
    <text evidence="3">The sequence shown here is derived from an EMBL/GenBank/DDBJ whole genome shotgun (WGS) entry which is preliminary data.</text>
</comment>
<organism evidence="3 4">
    <name type="scientific">Steinernema hermaphroditum</name>
    <dbReference type="NCBI Taxonomy" id="289476"/>
    <lineage>
        <taxon>Eukaryota</taxon>
        <taxon>Metazoa</taxon>
        <taxon>Ecdysozoa</taxon>
        <taxon>Nematoda</taxon>
        <taxon>Chromadorea</taxon>
        <taxon>Rhabditida</taxon>
        <taxon>Tylenchina</taxon>
        <taxon>Panagrolaimomorpha</taxon>
        <taxon>Strongyloidoidea</taxon>
        <taxon>Steinernematidae</taxon>
        <taxon>Steinernema</taxon>
    </lineage>
</organism>
<keyword evidence="2" id="KW-0732">Signal</keyword>
<evidence type="ECO:0000313" key="4">
    <source>
        <dbReference type="Proteomes" id="UP001175271"/>
    </source>
</evidence>
<keyword evidence="4" id="KW-1185">Reference proteome</keyword>
<feature type="transmembrane region" description="Helical" evidence="1">
    <location>
        <begin position="574"/>
        <end position="601"/>
    </location>
</feature>
<dbReference type="AlphaFoldDB" id="A0AA39GWZ4"/>
<protein>
    <recommendedName>
        <fullName evidence="5">G-protein coupled receptors family 1 profile domain-containing protein</fullName>
    </recommendedName>
</protein>
<dbReference type="EMBL" id="JAUCMV010000005">
    <property type="protein sequence ID" value="KAK0395093.1"/>
    <property type="molecule type" value="Genomic_DNA"/>
</dbReference>
<evidence type="ECO:0000256" key="1">
    <source>
        <dbReference type="SAM" id="Phobius"/>
    </source>
</evidence>
<feature type="transmembrane region" description="Helical" evidence="1">
    <location>
        <begin position="475"/>
        <end position="493"/>
    </location>
</feature>
<keyword evidence="1" id="KW-0812">Transmembrane</keyword>
<accession>A0AA39GWZ4</accession>
<evidence type="ECO:0008006" key="5">
    <source>
        <dbReference type="Google" id="ProtNLM"/>
    </source>
</evidence>
<evidence type="ECO:0000313" key="3">
    <source>
        <dbReference type="EMBL" id="KAK0395093.1"/>
    </source>
</evidence>
<name>A0AA39GWZ4_9BILA</name>
<feature type="transmembrane region" description="Helical" evidence="1">
    <location>
        <begin position="622"/>
        <end position="646"/>
    </location>
</feature>
<evidence type="ECO:0000256" key="2">
    <source>
        <dbReference type="SAM" id="SignalP"/>
    </source>
</evidence>
<gene>
    <name evidence="3" type="ORF">QR680_001114</name>
</gene>
<keyword evidence="1" id="KW-1133">Transmembrane helix</keyword>
<feature type="signal peptide" evidence="2">
    <location>
        <begin position="1"/>
        <end position="24"/>
    </location>
</feature>